<name>U1WRJ6_ANEAE</name>
<keyword evidence="1" id="KW-1133">Transmembrane helix</keyword>
<feature type="transmembrane region" description="Helical" evidence="1">
    <location>
        <begin position="15"/>
        <end position="34"/>
    </location>
</feature>
<gene>
    <name evidence="2" type="ORF">HMPREF0083_05892</name>
</gene>
<organism evidence="2 3">
    <name type="scientific">Aneurinibacillus aneurinilyticus ATCC 12856</name>
    <dbReference type="NCBI Taxonomy" id="649747"/>
    <lineage>
        <taxon>Bacteria</taxon>
        <taxon>Bacillati</taxon>
        <taxon>Bacillota</taxon>
        <taxon>Bacilli</taxon>
        <taxon>Bacillales</taxon>
        <taxon>Paenibacillaceae</taxon>
        <taxon>Aneurinibacillus group</taxon>
        <taxon>Aneurinibacillus</taxon>
    </lineage>
</organism>
<evidence type="ECO:0000256" key="1">
    <source>
        <dbReference type="SAM" id="Phobius"/>
    </source>
</evidence>
<evidence type="ECO:0000313" key="3">
    <source>
        <dbReference type="Proteomes" id="UP000016511"/>
    </source>
</evidence>
<comment type="caution">
    <text evidence="2">The sequence shown here is derived from an EMBL/GenBank/DDBJ whole genome shotgun (WGS) entry which is preliminary data.</text>
</comment>
<proteinExistence type="predicted"/>
<keyword evidence="1" id="KW-0812">Transmembrane</keyword>
<dbReference type="AlphaFoldDB" id="U1WRJ6"/>
<dbReference type="STRING" id="649747.HMPREF0083_05892"/>
<keyword evidence="3" id="KW-1185">Reference proteome</keyword>
<evidence type="ECO:0000313" key="2">
    <source>
        <dbReference type="EMBL" id="ERI04888.1"/>
    </source>
</evidence>
<sequence>MQPLWFNNHIHRPPSYFFISLFEMVFLIISKNNVGSVDGLSFFQMLSLYCR</sequence>
<accession>U1WRJ6</accession>
<keyword evidence="1" id="KW-0472">Membrane</keyword>
<reference evidence="2 3" key="1">
    <citation type="submission" date="2013-08" db="EMBL/GenBank/DDBJ databases">
        <authorList>
            <person name="Weinstock G."/>
            <person name="Sodergren E."/>
            <person name="Wylie T."/>
            <person name="Fulton L."/>
            <person name="Fulton R."/>
            <person name="Fronick C."/>
            <person name="O'Laughlin M."/>
            <person name="Godfrey J."/>
            <person name="Miner T."/>
            <person name="Herter B."/>
            <person name="Appelbaum E."/>
            <person name="Cordes M."/>
            <person name="Lek S."/>
            <person name="Wollam A."/>
            <person name="Pepin K.H."/>
            <person name="Palsikar V.B."/>
            <person name="Mitreva M."/>
            <person name="Wilson R.K."/>
        </authorList>
    </citation>
    <scope>NUCLEOTIDE SEQUENCE [LARGE SCALE GENOMIC DNA]</scope>
    <source>
        <strain evidence="2 3">ATCC 12856</strain>
    </source>
</reference>
<dbReference type="HOGENOM" id="CLU_3094995_0_0_9"/>
<dbReference type="Proteomes" id="UP000016511">
    <property type="component" value="Unassembled WGS sequence"/>
</dbReference>
<protein>
    <submittedName>
        <fullName evidence="2">Uncharacterized protein</fullName>
    </submittedName>
</protein>
<dbReference type="EMBL" id="AWSJ01000371">
    <property type="protein sequence ID" value="ERI04888.1"/>
    <property type="molecule type" value="Genomic_DNA"/>
</dbReference>